<reference evidence="2 3" key="1">
    <citation type="journal article" date="2012" name="J. Bacteriol.">
        <title>Complete Genome Sequence of Paenibacillus mucilaginosus 3016, a Bacterium Functional as Microbial Fertilizer.</title>
        <authorList>
            <person name="Ma M."/>
            <person name="Wang Z."/>
            <person name="Li L."/>
            <person name="Jiang X."/>
            <person name="Guan D."/>
            <person name="Cao F."/>
            <person name="Chen H."/>
            <person name="Wang X."/>
            <person name="Shen D."/>
            <person name="Du B."/>
            <person name="Li J."/>
        </authorList>
    </citation>
    <scope>NUCLEOTIDE SEQUENCE [LARGE SCALE GENOMIC DNA]</scope>
    <source>
        <strain evidence="2 3">3016</strain>
    </source>
</reference>
<dbReference type="Gene3D" id="1.10.510.10">
    <property type="entry name" value="Transferase(Phosphotransferase) domain 1"/>
    <property type="match status" value="1"/>
</dbReference>
<evidence type="ECO:0000259" key="1">
    <source>
        <dbReference type="PROSITE" id="PS50011"/>
    </source>
</evidence>
<dbReference type="KEGG" id="pmq:PM3016_4543"/>
<dbReference type="EMBL" id="CP003235">
    <property type="protein sequence ID" value="AFC31295.1"/>
    <property type="molecule type" value="Genomic_DNA"/>
</dbReference>
<keyword evidence="3" id="KW-1185">Reference proteome</keyword>
<feature type="domain" description="Protein kinase" evidence="1">
    <location>
        <begin position="18"/>
        <end position="282"/>
    </location>
</feature>
<dbReference type="Proteomes" id="UP000007523">
    <property type="component" value="Chromosome"/>
</dbReference>
<dbReference type="InterPro" id="IPR000719">
    <property type="entry name" value="Prot_kinase_dom"/>
</dbReference>
<protein>
    <recommendedName>
        <fullName evidence="1">Protein kinase domain-containing protein</fullName>
    </recommendedName>
</protein>
<evidence type="ECO:0000313" key="2">
    <source>
        <dbReference type="EMBL" id="AFC31295.1"/>
    </source>
</evidence>
<sequence length="282" mass="31360">MTDQRVTHELDEVTFELQEAHDFGWLKELGQVFAVFDRQDSGNICFGVRSLGEKQFIKYAGARPICFSGEGGEAVTRLKEASLLYPKLAHPSLVKWIGEMELPSGYAAVFRWEEGESLRGAEAHAHFRRLPLEEKLAALGRIFDFHDHVEARGYVAVDFYDGSLLYDFEGGGLTICDIDVYQQSPYVNPMGRLWGSSRFMSPEEFVLGVEIDGRSNVFTMGATAFALAGGGVDRSPDLWEAGEALYEVALRAVQADRSLRYPSVLAFRTAWDRAAKGGTITL</sequence>
<dbReference type="SUPFAM" id="SSF56112">
    <property type="entry name" value="Protein kinase-like (PK-like)"/>
    <property type="match status" value="1"/>
</dbReference>
<dbReference type="InterPro" id="IPR011009">
    <property type="entry name" value="Kinase-like_dom_sf"/>
</dbReference>
<name>H6NB40_9BACL</name>
<dbReference type="STRING" id="1116391.PM3016_4543"/>
<organism evidence="2 3">
    <name type="scientific">Paenibacillus mucilaginosus 3016</name>
    <dbReference type="NCBI Taxonomy" id="1116391"/>
    <lineage>
        <taxon>Bacteria</taxon>
        <taxon>Bacillati</taxon>
        <taxon>Bacillota</taxon>
        <taxon>Bacilli</taxon>
        <taxon>Bacillales</taxon>
        <taxon>Paenibacillaceae</taxon>
        <taxon>Paenibacillus</taxon>
    </lineage>
</organism>
<dbReference type="GO" id="GO:0004672">
    <property type="term" value="F:protein kinase activity"/>
    <property type="evidence" value="ECO:0007669"/>
    <property type="project" value="InterPro"/>
</dbReference>
<gene>
    <name evidence="2" type="ORF">PM3016_4543</name>
</gene>
<dbReference type="AlphaFoldDB" id="H6NB40"/>
<accession>H6NB40</accession>
<dbReference type="RefSeq" id="WP_014371032.1">
    <property type="nucleotide sequence ID" value="NC_016935.1"/>
</dbReference>
<dbReference type="GO" id="GO:0005524">
    <property type="term" value="F:ATP binding"/>
    <property type="evidence" value="ECO:0007669"/>
    <property type="project" value="InterPro"/>
</dbReference>
<dbReference type="PROSITE" id="PS50011">
    <property type="entry name" value="PROTEIN_KINASE_DOM"/>
    <property type="match status" value="1"/>
</dbReference>
<dbReference type="HOGENOM" id="CLU_972018_0_0_9"/>
<evidence type="ECO:0000313" key="3">
    <source>
        <dbReference type="Proteomes" id="UP000007523"/>
    </source>
</evidence>
<proteinExistence type="predicted"/>